<organism evidence="2 3">
    <name type="scientific">Eschrichtius robustus</name>
    <name type="common">California gray whale</name>
    <name type="synonym">Eschrichtius gibbosus</name>
    <dbReference type="NCBI Taxonomy" id="9764"/>
    <lineage>
        <taxon>Eukaryota</taxon>
        <taxon>Metazoa</taxon>
        <taxon>Chordata</taxon>
        <taxon>Craniata</taxon>
        <taxon>Vertebrata</taxon>
        <taxon>Euteleostomi</taxon>
        <taxon>Mammalia</taxon>
        <taxon>Eutheria</taxon>
        <taxon>Laurasiatheria</taxon>
        <taxon>Artiodactyla</taxon>
        <taxon>Whippomorpha</taxon>
        <taxon>Cetacea</taxon>
        <taxon>Mysticeti</taxon>
        <taxon>Eschrichtiidae</taxon>
        <taxon>Eschrichtius</taxon>
    </lineage>
</organism>
<protein>
    <submittedName>
        <fullName evidence="2">Uncharacterized protein</fullName>
    </submittedName>
</protein>
<gene>
    <name evidence="2" type="ORF">J1605_016693</name>
</gene>
<dbReference type="AlphaFoldDB" id="A0AB34I1F4"/>
<evidence type="ECO:0000256" key="1">
    <source>
        <dbReference type="SAM" id="MobiDB-lite"/>
    </source>
</evidence>
<evidence type="ECO:0000313" key="3">
    <source>
        <dbReference type="Proteomes" id="UP001159641"/>
    </source>
</evidence>
<dbReference type="EMBL" id="JAIQCJ010000047">
    <property type="protein sequence ID" value="KAJ8798548.1"/>
    <property type="molecule type" value="Genomic_DNA"/>
</dbReference>
<comment type="caution">
    <text evidence="2">The sequence shown here is derived from an EMBL/GenBank/DDBJ whole genome shotgun (WGS) entry which is preliminary data.</text>
</comment>
<sequence>MAVQGLLLGLGFYPELQLPKSFLWAYPKRKKRDGLAESVLIPSPTLFPCPAPFPSIQPNREPGGSTEQWQPEEKASTTCGSPLWTACE</sequence>
<evidence type="ECO:0000313" key="2">
    <source>
        <dbReference type="EMBL" id="KAJ8798548.1"/>
    </source>
</evidence>
<dbReference type="Proteomes" id="UP001159641">
    <property type="component" value="Unassembled WGS sequence"/>
</dbReference>
<name>A0AB34I1F4_ESCRO</name>
<keyword evidence="3" id="KW-1185">Reference proteome</keyword>
<reference evidence="2 3" key="1">
    <citation type="submission" date="2022-11" db="EMBL/GenBank/DDBJ databases">
        <title>Whole genome sequence of Eschrichtius robustus ER-17-0199.</title>
        <authorList>
            <person name="Bruniche-Olsen A."/>
            <person name="Black A.N."/>
            <person name="Fields C.J."/>
            <person name="Walden K."/>
            <person name="Dewoody J.A."/>
        </authorList>
    </citation>
    <scope>NUCLEOTIDE SEQUENCE [LARGE SCALE GENOMIC DNA]</scope>
    <source>
        <strain evidence="2">ER-17-0199</strain>
        <tissue evidence="2">Blubber</tissue>
    </source>
</reference>
<proteinExistence type="predicted"/>
<feature type="region of interest" description="Disordered" evidence="1">
    <location>
        <begin position="52"/>
        <end position="88"/>
    </location>
</feature>
<accession>A0AB34I1F4</accession>